<accession>A0AAF0Y303</accession>
<dbReference type="EMBL" id="CP086714">
    <property type="protein sequence ID" value="WOO76651.1"/>
    <property type="molecule type" value="Genomic_DNA"/>
</dbReference>
<sequence length="101" mass="10973">MPISLALADDACPKTTRQHSLASRARSRARSRSLRRLGARRAAALAGSAVVNSALQGLHLHEPLSHEQTDVELQLCALARYRRAAAGRARARRRLATLARA</sequence>
<proteinExistence type="predicted"/>
<name>A0AAF0Y303_9TREE</name>
<reference evidence="1" key="1">
    <citation type="submission" date="2023-10" db="EMBL/GenBank/DDBJ databases">
        <authorList>
            <person name="Noh H."/>
        </authorList>
    </citation>
    <scope>NUCLEOTIDE SEQUENCE</scope>
    <source>
        <strain evidence="1">DUCC4014</strain>
    </source>
</reference>
<evidence type="ECO:0000313" key="2">
    <source>
        <dbReference type="Proteomes" id="UP000827549"/>
    </source>
</evidence>
<gene>
    <name evidence="1" type="ORF">LOC62_01G000278</name>
</gene>
<dbReference type="AlphaFoldDB" id="A0AAF0Y303"/>
<dbReference type="GeneID" id="87803537"/>
<dbReference type="RefSeq" id="XP_062622683.1">
    <property type="nucleotide sequence ID" value="XM_062766699.1"/>
</dbReference>
<keyword evidence="2" id="KW-1185">Reference proteome</keyword>
<organism evidence="1 2">
    <name type="scientific">Vanrija pseudolonga</name>
    <dbReference type="NCBI Taxonomy" id="143232"/>
    <lineage>
        <taxon>Eukaryota</taxon>
        <taxon>Fungi</taxon>
        <taxon>Dikarya</taxon>
        <taxon>Basidiomycota</taxon>
        <taxon>Agaricomycotina</taxon>
        <taxon>Tremellomycetes</taxon>
        <taxon>Trichosporonales</taxon>
        <taxon>Trichosporonaceae</taxon>
        <taxon>Vanrija</taxon>
    </lineage>
</organism>
<evidence type="ECO:0000313" key="1">
    <source>
        <dbReference type="EMBL" id="WOO76651.1"/>
    </source>
</evidence>
<protein>
    <submittedName>
        <fullName evidence="1">Uncharacterized protein</fullName>
    </submittedName>
</protein>
<dbReference type="Proteomes" id="UP000827549">
    <property type="component" value="Chromosome 1"/>
</dbReference>